<dbReference type="Proteomes" id="UP000537729">
    <property type="component" value="Unassembled WGS sequence"/>
</dbReference>
<evidence type="ECO:0000313" key="3">
    <source>
        <dbReference type="Proteomes" id="UP000537729"/>
    </source>
</evidence>
<protein>
    <submittedName>
        <fullName evidence="2">Uncharacterized protein</fullName>
    </submittedName>
</protein>
<name>A0A7Y1A4Y2_PSEVE</name>
<proteinExistence type="predicted"/>
<keyword evidence="1" id="KW-0812">Transmembrane</keyword>
<keyword evidence="1" id="KW-1133">Transmembrane helix</keyword>
<gene>
    <name evidence="2" type="ORF">HBO38_12050</name>
</gene>
<accession>A0A7Y1A4Y2</accession>
<evidence type="ECO:0000313" key="2">
    <source>
        <dbReference type="EMBL" id="NMY09166.1"/>
    </source>
</evidence>
<keyword evidence="1" id="KW-0472">Membrane</keyword>
<dbReference type="AlphaFoldDB" id="A0A7Y1A4Y2"/>
<comment type="caution">
    <text evidence="2">The sequence shown here is derived from an EMBL/GenBank/DDBJ whole genome shotgun (WGS) entry which is preliminary data.</text>
</comment>
<feature type="transmembrane region" description="Helical" evidence="1">
    <location>
        <begin position="257"/>
        <end position="284"/>
    </location>
</feature>
<evidence type="ECO:0000256" key="1">
    <source>
        <dbReference type="SAM" id="Phobius"/>
    </source>
</evidence>
<sequence>MSTHNEEIARLTGSLFFKVDPSGLQRFLGMLKSAEVAMVKAGKQADALSARMSKSLGLKVDTTAQVKLDKQLRSSLDRELRGEVLLQKAKRATFQAELQGQKLQFAGQRELAFLSNAAIRDKQAMAVLAAKEQSAQAAKLKTQGLAIKNEDALAQAKARQVKAESILATQQQRTLALQAQQQRTLTATQRIEQAMIEGRARGQRAAIRFAETQAAQKVRAQRQDVAFQQRAERHAAFQARQVQWEANRDKPAPSTGFLGLGTGALAVGGAAAGVAAIVAAISALGARMEAVQGRVSESQQLENVLTQSGGQNPANAEFAKAEWLRITSKYGTEASLESARAYRTFLMAEVARGRSLSQATGTYETRQAAFRGAGMTREEQTRANLQLQQIMSKSQGDREDLNTFSEAAPLLIEPIRRAWAARNKHALDGNLEKDFRASTTAGNLKATDFTAGIELFVKENSDAIARQSASIDANATRLANQQFLQQQGLDQNPELIGAINERLKSEMDLNEAMKPLKETAIRLDIALNKLVTSALRMSVGKTADGEVMTSEERAHQLGNAGVDGVLTLPGGKPDTRTYQQRLDADAADPVSKLWNMLGVGRNLQKVADENRERWGRVGSSAFAPGAIRPEPLDLSNLNTKGIPNYGRRLQDLMDQANPNSQMDKIVSAAMANASRAAPGSRGEWVSDDPNQLARSAPVAPVTNNIEYHTPVNVVINSKTEASAAEISSVVSGQVAEEIQKVFQSYQPKEVH</sequence>
<reference evidence="2 3" key="1">
    <citation type="journal article" date="2020" name="Front. Microbiol.">
        <title>Genetic Organization of the aprX-lipA2 Operon Affects the Proteolytic Potential of Pseudomonas Species in Milk.</title>
        <authorList>
            <person name="Maier C."/>
            <person name="Huptas C."/>
            <person name="von Neubeck M."/>
            <person name="Scherer S."/>
            <person name="Wenning M."/>
            <person name="Lucking G."/>
        </authorList>
    </citation>
    <scope>NUCLEOTIDE SEQUENCE [LARGE SCALE GENOMIC DNA]</scope>
    <source>
        <strain evidence="2 3">DSM 16272</strain>
    </source>
</reference>
<dbReference type="RefSeq" id="WP_169884282.1">
    <property type="nucleotide sequence ID" value="NZ_JAAQWG010000015.1"/>
</dbReference>
<dbReference type="EMBL" id="JAAQWG010000015">
    <property type="protein sequence ID" value="NMY09166.1"/>
    <property type="molecule type" value="Genomic_DNA"/>
</dbReference>
<organism evidence="2 3">
    <name type="scientific">Pseudomonas veronii</name>
    <dbReference type="NCBI Taxonomy" id="76761"/>
    <lineage>
        <taxon>Bacteria</taxon>
        <taxon>Pseudomonadati</taxon>
        <taxon>Pseudomonadota</taxon>
        <taxon>Gammaproteobacteria</taxon>
        <taxon>Pseudomonadales</taxon>
        <taxon>Pseudomonadaceae</taxon>
        <taxon>Pseudomonas</taxon>
    </lineage>
</organism>